<dbReference type="PANTHER" id="PTHR12905">
    <property type="entry name" value="METALLOPHOSPHOESTERASE"/>
    <property type="match status" value="1"/>
</dbReference>
<protein>
    <submittedName>
        <fullName evidence="2">Metallophosphoesterase</fullName>
    </submittedName>
</protein>
<evidence type="ECO:0000259" key="1">
    <source>
        <dbReference type="Pfam" id="PF00149"/>
    </source>
</evidence>
<dbReference type="InterPro" id="IPR029052">
    <property type="entry name" value="Metallo-depent_PP-like"/>
</dbReference>
<gene>
    <name evidence="2" type="ORF">LKD71_04365</name>
</gene>
<keyword evidence="3" id="KW-1185">Reference proteome</keyword>
<accession>A0AAE3DR39</accession>
<evidence type="ECO:0000313" key="2">
    <source>
        <dbReference type="EMBL" id="MCC2189062.1"/>
    </source>
</evidence>
<dbReference type="GO" id="GO:0016787">
    <property type="term" value="F:hydrolase activity"/>
    <property type="evidence" value="ECO:0007669"/>
    <property type="project" value="InterPro"/>
</dbReference>
<dbReference type="InterPro" id="IPR004843">
    <property type="entry name" value="Calcineurin-like_PHP"/>
</dbReference>
<dbReference type="PANTHER" id="PTHR12905:SF0">
    <property type="entry name" value="CALCINEURIN-LIKE PHOSPHOESTERASE DOMAIN-CONTAINING PROTEIN"/>
    <property type="match status" value="1"/>
</dbReference>
<evidence type="ECO:0000313" key="3">
    <source>
        <dbReference type="Proteomes" id="UP001197875"/>
    </source>
</evidence>
<sequence>MRILVIGDHESKSLWDFYEPSKLEDIDLIISCGDLSPRYLSFLVTMAHAPVLYIHGNHDDKYEMTPPEGCICVDDDLYVYNGIRILGLGGSMRYRYGTHQYTEKEMRTRIRKLWMKLIRYKGFDILLTHSPAKDINDGEDLPHQGFECFRTLLEKYKPKYFIHGHVHMSYGRKYKRIDHYQDTVIINGYDQYVFDYENPDFSSDVSRAGTHMSK</sequence>
<dbReference type="Pfam" id="PF00149">
    <property type="entry name" value="Metallophos"/>
    <property type="match status" value="1"/>
</dbReference>
<reference evidence="2 3" key="1">
    <citation type="submission" date="2021-10" db="EMBL/GenBank/DDBJ databases">
        <title>Anaerobic single-cell dispensing facilitates the cultivation of human gut bacteria.</title>
        <authorList>
            <person name="Afrizal A."/>
        </authorList>
    </citation>
    <scope>NUCLEOTIDE SEQUENCE [LARGE SCALE GENOMIC DNA]</scope>
    <source>
        <strain evidence="2 3">CLA-AA-H277</strain>
    </source>
</reference>
<dbReference type="EMBL" id="JAJEPR010000005">
    <property type="protein sequence ID" value="MCC2189062.1"/>
    <property type="molecule type" value="Genomic_DNA"/>
</dbReference>
<proteinExistence type="predicted"/>
<dbReference type="AlphaFoldDB" id="A0AAE3DR39"/>
<dbReference type="Gene3D" id="3.60.21.10">
    <property type="match status" value="1"/>
</dbReference>
<dbReference type="Proteomes" id="UP001197875">
    <property type="component" value="Unassembled WGS sequence"/>
</dbReference>
<dbReference type="SUPFAM" id="SSF56300">
    <property type="entry name" value="Metallo-dependent phosphatases"/>
    <property type="match status" value="1"/>
</dbReference>
<dbReference type="RefSeq" id="WP_178045254.1">
    <property type="nucleotide sequence ID" value="NZ_JAJEPR010000005.1"/>
</dbReference>
<name>A0AAE3DR39_9FIRM</name>
<organism evidence="2 3">
    <name type="scientific">Fusicatenibacter faecihominis</name>
    <dbReference type="NCBI Taxonomy" id="2881276"/>
    <lineage>
        <taxon>Bacteria</taxon>
        <taxon>Bacillati</taxon>
        <taxon>Bacillota</taxon>
        <taxon>Clostridia</taxon>
        <taxon>Lachnospirales</taxon>
        <taxon>Lachnospiraceae</taxon>
        <taxon>Fusicatenibacter</taxon>
    </lineage>
</organism>
<dbReference type="InterPro" id="IPR051693">
    <property type="entry name" value="UPF0046_metallophosphoest"/>
</dbReference>
<feature type="domain" description="Calcineurin-like phosphoesterase" evidence="1">
    <location>
        <begin position="1"/>
        <end position="168"/>
    </location>
</feature>
<comment type="caution">
    <text evidence="2">The sequence shown here is derived from an EMBL/GenBank/DDBJ whole genome shotgun (WGS) entry which is preliminary data.</text>
</comment>